<keyword evidence="2" id="KW-1185">Reference proteome</keyword>
<evidence type="ECO:0000313" key="2">
    <source>
        <dbReference type="Proteomes" id="UP000828390"/>
    </source>
</evidence>
<accession>A0A9D4K527</accession>
<evidence type="ECO:0000313" key="1">
    <source>
        <dbReference type="EMBL" id="KAH3833195.1"/>
    </source>
</evidence>
<sequence>MDLVCIDFLTLEKSNWWIRRTSSSSQTNHFARYAQAIPTRNQTAQTTARDSV</sequence>
<proteinExistence type="predicted"/>
<dbReference type="AlphaFoldDB" id="A0A9D4K527"/>
<dbReference type="Proteomes" id="UP000828390">
    <property type="component" value="Unassembled WGS sequence"/>
</dbReference>
<name>A0A9D4K527_DREPO</name>
<gene>
    <name evidence="1" type="ORF">DPMN_106498</name>
</gene>
<protein>
    <submittedName>
        <fullName evidence="1">Uncharacterized protein</fullName>
    </submittedName>
</protein>
<comment type="caution">
    <text evidence="1">The sequence shown here is derived from an EMBL/GenBank/DDBJ whole genome shotgun (WGS) entry which is preliminary data.</text>
</comment>
<dbReference type="EMBL" id="JAIWYP010000004">
    <property type="protein sequence ID" value="KAH3833195.1"/>
    <property type="molecule type" value="Genomic_DNA"/>
</dbReference>
<reference evidence="1" key="1">
    <citation type="journal article" date="2019" name="bioRxiv">
        <title>The Genome of the Zebra Mussel, Dreissena polymorpha: A Resource for Invasive Species Research.</title>
        <authorList>
            <person name="McCartney M.A."/>
            <person name="Auch B."/>
            <person name="Kono T."/>
            <person name="Mallez S."/>
            <person name="Zhang Y."/>
            <person name="Obille A."/>
            <person name="Becker A."/>
            <person name="Abrahante J.E."/>
            <person name="Garbe J."/>
            <person name="Badalamenti J.P."/>
            <person name="Herman A."/>
            <person name="Mangelson H."/>
            <person name="Liachko I."/>
            <person name="Sullivan S."/>
            <person name="Sone E.D."/>
            <person name="Koren S."/>
            <person name="Silverstein K.A.T."/>
            <person name="Beckman K.B."/>
            <person name="Gohl D.M."/>
        </authorList>
    </citation>
    <scope>NUCLEOTIDE SEQUENCE</scope>
    <source>
        <strain evidence="1">Duluth1</strain>
        <tissue evidence="1">Whole animal</tissue>
    </source>
</reference>
<reference evidence="1" key="2">
    <citation type="submission" date="2020-11" db="EMBL/GenBank/DDBJ databases">
        <authorList>
            <person name="McCartney M.A."/>
            <person name="Auch B."/>
            <person name="Kono T."/>
            <person name="Mallez S."/>
            <person name="Becker A."/>
            <person name="Gohl D.M."/>
            <person name="Silverstein K.A.T."/>
            <person name="Koren S."/>
            <person name="Bechman K.B."/>
            <person name="Herman A."/>
            <person name="Abrahante J.E."/>
            <person name="Garbe J."/>
        </authorList>
    </citation>
    <scope>NUCLEOTIDE SEQUENCE</scope>
    <source>
        <strain evidence="1">Duluth1</strain>
        <tissue evidence="1">Whole animal</tissue>
    </source>
</reference>
<organism evidence="1 2">
    <name type="scientific">Dreissena polymorpha</name>
    <name type="common">Zebra mussel</name>
    <name type="synonym">Mytilus polymorpha</name>
    <dbReference type="NCBI Taxonomy" id="45954"/>
    <lineage>
        <taxon>Eukaryota</taxon>
        <taxon>Metazoa</taxon>
        <taxon>Spiralia</taxon>
        <taxon>Lophotrochozoa</taxon>
        <taxon>Mollusca</taxon>
        <taxon>Bivalvia</taxon>
        <taxon>Autobranchia</taxon>
        <taxon>Heteroconchia</taxon>
        <taxon>Euheterodonta</taxon>
        <taxon>Imparidentia</taxon>
        <taxon>Neoheterodontei</taxon>
        <taxon>Myida</taxon>
        <taxon>Dreissenoidea</taxon>
        <taxon>Dreissenidae</taxon>
        <taxon>Dreissena</taxon>
    </lineage>
</organism>